<comment type="caution">
    <text evidence="4">The sequence shown here is derived from an EMBL/GenBank/DDBJ whole genome shotgun (WGS) entry which is preliminary data.</text>
</comment>
<evidence type="ECO:0000256" key="1">
    <source>
        <dbReference type="PROSITE-ProRule" id="PRU00042"/>
    </source>
</evidence>
<feature type="compositionally biased region" description="Basic and acidic residues" evidence="2">
    <location>
        <begin position="59"/>
        <end position="73"/>
    </location>
</feature>
<reference evidence="4 5" key="1">
    <citation type="submission" date="2024-04" db="EMBL/GenBank/DDBJ databases">
        <authorList>
            <consortium name="Genoscope - CEA"/>
            <person name="William W."/>
        </authorList>
    </citation>
    <scope>NUCLEOTIDE SEQUENCE [LARGE SCALE GENOMIC DNA]</scope>
</reference>
<keyword evidence="1" id="KW-0479">Metal-binding</keyword>
<organism evidence="4 5">
    <name type="scientific">Lymnaea stagnalis</name>
    <name type="common">Great pond snail</name>
    <name type="synonym">Helix stagnalis</name>
    <dbReference type="NCBI Taxonomy" id="6523"/>
    <lineage>
        <taxon>Eukaryota</taxon>
        <taxon>Metazoa</taxon>
        <taxon>Spiralia</taxon>
        <taxon>Lophotrochozoa</taxon>
        <taxon>Mollusca</taxon>
        <taxon>Gastropoda</taxon>
        <taxon>Heterobranchia</taxon>
        <taxon>Euthyneura</taxon>
        <taxon>Panpulmonata</taxon>
        <taxon>Hygrophila</taxon>
        <taxon>Lymnaeoidea</taxon>
        <taxon>Lymnaeidae</taxon>
        <taxon>Lymnaea</taxon>
    </lineage>
</organism>
<accession>A0AAV2IF15</accession>
<feature type="non-terminal residue" evidence="4">
    <location>
        <position position="1"/>
    </location>
</feature>
<gene>
    <name evidence="4" type="ORF">GSLYS_00018913001</name>
</gene>
<feature type="non-terminal residue" evidence="4">
    <location>
        <position position="263"/>
    </location>
</feature>
<dbReference type="EMBL" id="CAXITT010000708">
    <property type="protein sequence ID" value="CAL1545430.1"/>
    <property type="molecule type" value="Genomic_DNA"/>
</dbReference>
<feature type="compositionally biased region" description="Polar residues" evidence="2">
    <location>
        <begin position="152"/>
        <end position="165"/>
    </location>
</feature>
<keyword evidence="1" id="KW-0862">Zinc</keyword>
<feature type="compositionally biased region" description="Polar residues" evidence="2">
    <location>
        <begin position="251"/>
        <end position="263"/>
    </location>
</feature>
<dbReference type="GO" id="GO:0008270">
    <property type="term" value="F:zinc ion binding"/>
    <property type="evidence" value="ECO:0007669"/>
    <property type="project" value="UniProtKB-KW"/>
</dbReference>
<feature type="domain" description="C2H2-type" evidence="3">
    <location>
        <begin position="8"/>
        <end position="43"/>
    </location>
</feature>
<evidence type="ECO:0000259" key="3">
    <source>
        <dbReference type="PROSITE" id="PS50157"/>
    </source>
</evidence>
<dbReference type="InterPro" id="IPR013087">
    <property type="entry name" value="Znf_C2H2_type"/>
</dbReference>
<sequence>SPGEEGPFKCPTCKRMYRTRERFESHVRDCDFEVSTSDEDEKPTIKELRSSERFRAANREKYDHSLVVDRSEKSLSSASAPASPPLNVPLSIIITDEYKDEKLSPSSRDLSDDCSSVQSQDSRRSSLRKSTVTQRNAAPAHLAKVRRRDSKSTLSPDESTCSSLLSPKCYTRHAEEKPSPKETMLEAVGLVSRRSLELSPHSDIDPVGQMKLQPRISPPVMDEAPKREKRSPAQASGNIRPSIMAGGLPKQGSSKQRSIAITY</sequence>
<proteinExistence type="predicted"/>
<evidence type="ECO:0000313" key="5">
    <source>
        <dbReference type="Proteomes" id="UP001497497"/>
    </source>
</evidence>
<dbReference type="Proteomes" id="UP001497497">
    <property type="component" value="Unassembled WGS sequence"/>
</dbReference>
<dbReference type="PROSITE" id="PS50157">
    <property type="entry name" value="ZINC_FINGER_C2H2_2"/>
    <property type="match status" value="1"/>
</dbReference>
<keyword evidence="5" id="KW-1185">Reference proteome</keyword>
<name>A0AAV2IF15_LYMST</name>
<protein>
    <recommendedName>
        <fullName evidence="3">C2H2-type domain-containing protein</fullName>
    </recommendedName>
</protein>
<feature type="compositionally biased region" description="Basic and acidic residues" evidence="2">
    <location>
        <begin position="172"/>
        <end position="184"/>
    </location>
</feature>
<keyword evidence="1" id="KW-0863">Zinc-finger</keyword>
<evidence type="ECO:0000313" key="4">
    <source>
        <dbReference type="EMBL" id="CAL1545430.1"/>
    </source>
</evidence>
<evidence type="ECO:0000256" key="2">
    <source>
        <dbReference type="SAM" id="MobiDB-lite"/>
    </source>
</evidence>
<feature type="region of interest" description="Disordered" evidence="2">
    <location>
        <begin position="197"/>
        <end position="263"/>
    </location>
</feature>
<dbReference type="AlphaFoldDB" id="A0AAV2IF15"/>
<feature type="region of interest" description="Disordered" evidence="2">
    <location>
        <begin position="101"/>
        <end position="184"/>
    </location>
</feature>
<feature type="region of interest" description="Disordered" evidence="2">
    <location>
        <begin position="59"/>
        <end position="89"/>
    </location>
</feature>